<reference evidence="1" key="1">
    <citation type="submission" date="2023-03" db="EMBL/GenBank/DDBJ databases">
        <title>Selenobaculum gbiensis gen. nov. sp. nov., a new bacterium isolated from the gut microbiota of IBD patient.</title>
        <authorList>
            <person name="Yeo S."/>
            <person name="Park H."/>
            <person name="Huh C.S."/>
        </authorList>
    </citation>
    <scope>NUCLEOTIDE SEQUENCE</scope>
    <source>
        <strain evidence="1">ICN-92133</strain>
    </source>
</reference>
<dbReference type="Proteomes" id="UP001243623">
    <property type="component" value="Chromosome"/>
</dbReference>
<accession>A0A9Y2AFU7</accession>
<keyword evidence="2" id="KW-1185">Reference proteome</keyword>
<gene>
    <name evidence="1" type="ORF">P3F81_00745</name>
</gene>
<dbReference type="RefSeq" id="WP_147667293.1">
    <property type="nucleotide sequence ID" value="NZ_CP120678.1"/>
</dbReference>
<organism evidence="1 2">
    <name type="scientific">Selenobaculum gibii</name>
    <dbReference type="NCBI Taxonomy" id="3054208"/>
    <lineage>
        <taxon>Bacteria</taxon>
        <taxon>Bacillati</taxon>
        <taxon>Bacillota</taxon>
        <taxon>Negativicutes</taxon>
        <taxon>Selenomonadales</taxon>
        <taxon>Selenomonadaceae</taxon>
        <taxon>Selenobaculum</taxon>
    </lineage>
</organism>
<sequence>MQDKKSIMIADSIMNILKNYFREKIDGFVISDATDIPYNMFSIEFRLYNYFPIILNYDRGSFGCAISYGEQGIALENSQRWYDEADMNVFVKELDEQIKLRIPDKFLDYYGWK</sequence>
<evidence type="ECO:0000313" key="1">
    <source>
        <dbReference type="EMBL" id="WIW70885.1"/>
    </source>
</evidence>
<evidence type="ECO:0000313" key="2">
    <source>
        <dbReference type="Proteomes" id="UP001243623"/>
    </source>
</evidence>
<dbReference type="KEGG" id="sgbi:P3F81_00745"/>
<dbReference type="AlphaFoldDB" id="A0A9Y2AFU7"/>
<protein>
    <submittedName>
        <fullName evidence="1">Uncharacterized protein</fullName>
    </submittedName>
</protein>
<name>A0A9Y2AFU7_9FIRM</name>
<dbReference type="EMBL" id="CP120678">
    <property type="protein sequence ID" value="WIW70885.1"/>
    <property type="molecule type" value="Genomic_DNA"/>
</dbReference>
<proteinExistence type="predicted"/>